<dbReference type="Gene3D" id="3.30.70.100">
    <property type="match status" value="1"/>
</dbReference>
<dbReference type="PROSITE" id="PS50846">
    <property type="entry name" value="HMA_2"/>
    <property type="match status" value="1"/>
</dbReference>
<proteinExistence type="predicted"/>
<reference evidence="2 3" key="1">
    <citation type="submission" date="2015-07" db="EMBL/GenBank/DDBJ databases">
        <title>Draft Genome Sequence of Streptomyces antibioticus, IMRU 3720 reveals insights in the evolution of actinomycin biosynthetic gene clusters in Streptomyces.</title>
        <authorList>
            <person name="Crnovcic I."/>
            <person name="Ruckert C."/>
            <person name="Kalinowksi J."/>
            <person name="Keller U."/>
        </authorList>
    </citation>
    <scope>NUCLEOTIDE SEQUENCE [LARGE SCALE GENOMIC DNA]</scope>
    <source>
        <strain evidence="2 3">DSM 41481</strain>
    </source>
</reference>
<feature type="domain" description="HMA" evidence="1">
    <location>
        <begin position="7"/>
        <end position="71"/>
    </location>
</feature>
<dbReference type="RefSeq" id="WP_234378475.1">
    <property type="nucleotide sequence ID" value="NZ_CM007717.1"/>
</dbReference>
<evidence type="ECO:0000313" key="3">
    <source>
        <dbReference type="Proteomes" id="UP000190306"/>
    </source>
</evidence>
<protein>
    <recommendedName>
        <fullName evidence="1">HMA domain-containing protein</fullName>
    </recommendedName>
</protein>
<dbReference type="CDD" id="cd00371">
    <property type="entry name" value="HMA"/>
    <property type="match status" value="1"/>
</dbReference>
<dbReference type="InterPro" id="IPR036163">
    <property type="entry name" value="HMA_dom_sf"/>
</dbReference>
<keyword evidence="3" id="KW-1185">Reference proteome</keyword>
<organism evidence="2 3">
    <name type="scientific">Streptomyces antibioticus</name>
    <dbReference type="NCBI Taxonomy" id="1890"/>
    <lineage>
        <taxon>Bacteria</taxon>
        <taxon>Bacillati</taxon>
        <taxon>Actinomycetota</taxon>
        <taxon>Actinomycetes</taxon>
        <taxon>Kitasatosporales</taxon>
        <taxon>Streptomycetaceae</taxon>
        <taxon>Streptomyces</taxon>
    </lineage>
</organism>
<gene>
    <name evidence="2" type="ORF">AFM16_05285</name>
</gene>
<name>A0ABX3LPS9_STRAT</name>
<dbReference type="SUPFAM" id="SSF55008">
    <property type="entry name" value="HMA, heavy metal-associated domain"/>
    <property type="match status" value="1"/>
</dbReference>
<evidence type="ECO:0000259" key="1">
    <source>
        <dbReference type="PROSITE" id="PS50846"/>
    </source>
</evidence>
<dbReference type="InterPro" id="IPR006121">
    <property type="entry name" value="HMA_dom"/>
</dbReference>
<comment type="caution">
    <text evidence="2">The sequence shown here is derived from an EMBL/GenBank/DDBJ whole genome shotgun (WGS) entry which is preliminary data.</text>
</comment>
<accession>A0ABX3LPS9</accession>
<dbReference type="Proteomes" id="UP000190306">
    <property type="component" value="Chromosome"/>
</dbReference>
<evidence type="ECO:0000313" key="2">
    <source>
        <dbReference type="EMBL" id="OOQ54015.1"/>
    </source>
</evidence>
<sequence>MRPADPGTVLLRIEGMHCSSCVLPIDEEVEEIPGVRSAHTSLRDARTLLQLDRPGAAHADELIAAVERAGY</sequence>
<dbReference type="EMBL" id="LHQL01000005">
    <property type="protein sequence ID" value="OOQ54015.1"/>
    <property type="molecule type" value="Genomic_DNA"/>
</dbReference>
<dbReference type="Pfam" id="PF00403">
    <property type="entry name" value="HMA"/>
    <property type="match status" value="1"/>
</dbReference>